<dbReference type="AlphaFoldDB" id="A0A381W1P9"/>
<gene>
    <name evidence="2" type="ORF">METZ01_LOCUS98677</name>
</gene>
<keyword evidence="1" id="KW-0812">Transmembrane</keyword>
<proteinExistence type="predicted"/>
<keyword evidence="1" id="KW-0472">Membrane</keyword>
<sequence length="224" mass="23877">MLLLPEDIVRNMWFVFEEGGMWLPETLIFALCLLVILCTGILIISFINLRPKLRMTIWKNGALLAWVVVASAVSMVAYGLTASGDVNSKAVAIDQADWIVVAEVAPFGMASRKPVPVPDPVEVAPVTVDTAQDSAMSPLYNVHCSACHGPNGEGIEGLGVDLVASEFVASSDSDALVVLLGEGRMPDAKTSLTGRPMPSFAWMGEEELHGLAVLLQDQASAARN</sequence>
<protein>
    <recommendedName>
        <fullName evidence="3">Cytochrome c domain-containing protein</fullName>
    </recommendedName>
</protein>
<organism evidence="2">
    <name type="scientific">marine metagenome</name>
    <dbReference type="NCBI Taxonomy" id="408172"/>
    <lineage>
        <taxon>unclassified sequences</taxon>
        <taxon>metagenomes</taxon>
        <taxon>ecological metagenomes</taxon>
    </lineage>
</organism>
<dbReference type="GO" id="GO:0020037">
    <property type="term" value="F:heme binding"/>
    <property type="evidence" value="ECO:0007669"/>
    <property type="project" value="InterPro"/>
</dbReference>
<dbReference type="SUPFAM" id="SSF46626">
    <property type="entry name" value="Cytochrome c"/>
    <property type="match status" value="1"/>
</dbReference>
<evidence type="ECO:0000256" key="1">
    <source>
        <dbReference type="SAM" id="Phobius"/>
    </source>
</evidence>
<evidence type="ECO:0000313" key="2">
    <source>
        <dbReference type="EMBL" id="SVA45823.1"/>
    </source>
</evidence>
<accession>A0A381W1P9</accession>
<keyword evidence="1" id="KW-1133">Transmembrane helix</keyword>
<dbReference type="GO" id="GO:0009055">
    <property type="term" value="F:electron transfer activity"/>
    <property type="evidence" value="ECO:0007669"/>
    <property type="project" value="InterPro"/>
</dbReference>
<dbReference type="GO" id="GO:0046872">
    <property type="term" value="F:metal ion binding"/>
    <property type="evidence" value="ECO:0007669"/>
    <property type="project" value="UniProtKB-KW"/>
</dbReference>
<dbReference type="Gene3D" id="1.10.760.10">
    <property type="entry name" value="Cytochrome c-like domain"/>
    <property type="match status" value="1"/>
</dbReference>
<reference evidence="2" key="1">
    <citation type="submission" date="2018-05" db="EMBL/GenBank/DDBJ databases">
        <authorList>
            <person name="Lanie J.A."/>
            <person name="Ng W.-L."/>
            <person name="Kazmierczak K.M."/>
            <person name="Andrzejewski T.M."/>
            <person name="Davidsen T.M."/>
            <person name="Wayne K.J."/>
            <person name="Tettelin H."/>
            <person name="Glass J.I."/>
            <person name="Rusch D."/>
            <person name="Podicherti R."/>
            <person name="Tsui H.-C.T."/>
            <person name="Winkler M.E."/>
        </authorList>
    </citation>
    <scope>NUCLEOTIDE SEQUENCE</scope>
</reference>
<feature type="transmembrane region" description="Helical" evidence="1">
    <location>
        <begin position="61"/>
        <end position="80"/>
    </location>
</feature>
<name>A0A381W1P9_9ZZZZ</name>
<dbReference type="EMBL" id="UINC01010286">
    <property type="protein sequence ID" value="SVA45823.1"/>
    <property type="molecule type" value="Genomic_DNA"/>
</dbReference>
<evidence type="ECO:0008006" key="3">
    <source>
        <dbReference type="Google" id="ProtNLM"/>
    </source>
</evidence>
<dbReference type="InterPro" id="IPR036909">
    <property type="entry name" value="Cyt_c-like_dom_sf"/>
</dbReference>
<feature type="transmembrane region" description="Helical" evidence="1">
    <location>
        <begin position="27"/>
        <end position="49"/>
    </location>
</feature>